<accession>A0A3S5AID9</accession>
<protein>
    <submittedName>
        <fullName evidence="2">Uncharacterized protein</fullName>
    </submittedName>
</protein>
<evidence type="ECO:0000313" key="2">
    <source>
        <dbReference type="EMBL" id="VEL21060.1"/>
    </source>
</evidence>
<name>A0A3S5AID9_9PLAT</name>
<dbReference type="AlphaFoldDB" id="A0A3S5AID9"/>
<keyword evidence="3" id="KW-1185">Reference proteome</keyword>
<dbReference type="Proteomes" id="UP000784294">
    <property type="component" value="Unassembled WGS sequence"/>
</dbReference>
<feature type="region of interest" description="Disordered" evidence="1">
    <location>
        <begin position="1"/>
        <end position="29"/>
    </location>
</feature>
<reference evidence="2" key="1">
    <citation type="submission" date="2018-11" db="EMBL/GenBank/DDBJ databases">
        <authorList>
            <consortium name="Pathogen Informatics"/>
        </authorList>
    </citation>
    <scope>NUCLEOTIDE SEQUENCE</scope>
</reference>
<dbReference type="EMBL" id="CAAALY010049403">
    <property type="protein sequence ID" value="VEL21060.1"/>
    <property type="molecule type" value="Genomic_DNA"/>
</dbReference>
<organism evidence="2 3">
    <name type="scientific">Protopolystoma xenopodis</name>
    <dbReference type="NCBI Taxonomy" id="117903"/>
    <lineage>
        <taxon>Eukaryota</taxon>
        <taxon>Metazoa</taxon>
        <taxon>Spiralia</taxon>
        <taxon>Lophotrochozoa</taxon>
        <taxon>Platyhelminthes</taxon>
        <taxon>Monogenea</taxon>
        <taxon>Polyopisthocotylea</taxon>
        <taxon>Polystomatidea</taxon>
        <taxon>Polystomatidae</taxon>
        <taxon>Protopolystoma</taxon>
    </lineage>
</organism>
<comment type="caution">
    <text evidence="2">The sequence shown here is derived from an EMBL/GenBank/DDBJ whole genome shotgun (WGS) entry which is preliminary data.</text>
</comment>
<sequence>MFLCAIDRSPRSHSAARSSELTRQTEHDLPAKEAHLVHFGSLPPPPPPPPGTAHVAATAFLRHQGQAQSQTQQTILNSRLTQRIPPSQPQHDEFPVMSSRISRLASSLVGSSANNSPDFCSVQKQQASLSIRSGEDPCVIREKRLLEKGREDITNKLPTRCQSASFNQLTSGALHCHKNPPLVAPKPTADRSDIIRQRNLFRTG</sequence>
<evidence type="ECO:0000256" key="1">
    <source>
        <dbReference type="SAM" id="MobiDB-lite"/>
    </source>
</evidence>
<proteinExistence type="predicted"/>
<gene>
    <name evidence="2" type="ORF">PXEA_LOCUS14500</name>
</gene>
<evidence type="ECO:0000313" key="3">
    <source>
        <dbReference type="Proteomes" id="UP000784294"/>
    </source>
</evidence>